<comment type="similarity">
    <text evidence="1">Belongs to the LysR transcriptional regulatory family.</text>
</comment>
<gene>
    <name evidence="6" type="ORF">ATSB10_00270</name>
</gene>
<keyword evidence="4" id="KW-0804">Transcription</keyword>
<evidence type="ECO:0000256" key="2">
    <source>
        <dbReference type="ARBA" id="ARBA00023015"/>
    </source>
</evidence>
<name>A0A160MWD8_9GAMM</name>
<evidence type="ECO:0000313" key="6">
    <source>
        <dbReference type="EMBL" id="AND67481.1"/>
    </source>
</evidence>
<dbReference type="PATRIC" id="fig|445710.3.peg.27"/>
<dbReference type="CDD" id="cd08474">
    <property type="entry name" value="PBP2_CrgA_like_5"/>
    <property type="match status" value="1"/>
</dbReference>
<dbReference type="OrthoDB" id="9810065at2"/>
<protein>
    <recommendedName>
        <fullName evidence="5">HTH lysR-type domain-containing protein</fullName>
    </recommendedName>
</protein>
<evidence type="ECO:0000256" key="3">
    <source>
        <dbReference type="ARBA" id="ARBA00023125"/>
    </source>
</evidence>
<feature type="domain" description="HTH lysR-type" evidence="5">
    <location>
        <begin position="1"/>
        <end position="61"/>
    </location>
</feature>
<dbReference type="PANTHER" id="PTHR30537">
    <property type="entry name" value="HTH-TYPE TRANSCRIPTIONAL REGULATOR"/>
    <property type="match status" value="1"/>
</dbReference>
<evidence type="ECO:0000259" key="5">
    <source>
        <dbReference type="PROSITE" id="PS50931"/>
    </source>
</evidence>
<evidence type="ECO:0000256" key="4">
    <source>
        <dbReference type="ARBA" id="ARBA00023163"/>
    </source>
</evidence>
<dbReference type="EMBL" id="CP014841">
    <property type="protein sequence ID" value="AND67481.1"/>
    <property type="molecule type" value="Genomic_DNA"/>
</dbReference>
<accession>A0A160MWD8</accession>
<evidence type="ECO:0000313" key="7">
    <source>
        <dbReference type="Proteomes" id="UP000077255"/>
    </source>
</evidence>
<dbReference type="PANTHER" id="PTHR30537:SF1">
    <property type="entry name" value="HTH-TYPE TRANSCRIPTIONAL REGULATOR PGRR"/>
    <property type="match status" value="1"/>
</dbReference>
<dbReference type="AlphaFoldDB" id="A0A160MWD8"/>
<organism evidence="6 7">
    <name type="scientific">Dyella thiooxydans</name>
    <dbReference type="NCBI Taxonomy" id="445710"/>
    <lineage>
        <taxon>Bacteria</taxon>
        <taxon>Pseudomonadati</taxon>
        <taxon>Pseudomonadota</taxon>
        <taxon>Gammaproteobacteria</taxon>
        <taxon>Lysobacterales</taxon>
        <taxon>Rhodanobacteraceae</taxon>
        <taxon>Dyella</taxon>
    </lineage>
</organism>
<dbReference type="InterPro" id="IPR000847">
    <property type="entry name" value="LysR_HTH_N"/>
</dbReference>
<keyword evidence="3" id="KW-0238">DNA-binding</keyword>
<evidence type="ECO:0000256" key="1">
    <source>
        <dbReference type="ARBA" id="ARBA00009437"/>
    </source>
</evidence>
<dbReference type="STRING" id="445710.ATSB10_00270"/>
<keyword evidence="7" id="KW-1185">Reference proteome</keyword>
<dbReference type="SUPFAM" id="SSF46785">
    <property type="entry name" value="Winged helix' DNA-binding domain"/>
    <property type="match status" value="1"/>
</dbReference>
<proteinExistence type="inferred from homology"/>
<sequence length="298" mass="31841">MDRDVLTHLPVVAAVARRRSFAAAAAELGMSPSAMSHAVRLVEDRLKSPLFARTTRSVALTEAGEDFFARALPALRQLAEASEATRALKGVVSGTLRINAPRVALPMALTELVATLATRHPDLVVDVTCDDALTDIVAQGYDAGVRLGEMVAEDMVAVRLTPPVKAVMVAAPAYLASRGTPARVADLQAHNCINYRQASTGGTYAWELRERGKDVTVAVRGTARVSDSLFAVDLALAGVGIAYLFEPLVADHLRDGRLVPVLPKTAIEEPGLFLYFPQRASEAPKLRALIDAARDRLG</sequence>
<dbReference type="PROSITE" id="PS50931">
    <property type="entry name" value="HTH_LYSR"/>
    <property type="match status" value="1"/>
</dbReference>
<dbReference type="Gene3D" id="3.40.190.290">
    <property type="match status" value="1"/>
</dbReference>
<dbReference type="GO" id="GO:0003700">
    <property type="term" value="F:DNA-binding transcription factor activity"/>
    <property type="evidence" value="ECO:0007669"/>
    <property type="project" value="InterPro"/>
</dbReference>
<dbReference type="InterPro" id="IPR036390">
    <property type="entry name" value="WH_DNA-bd_sf"/>
</dbReference>
<dbReference type="FunFam" id="1.10.10.10:FF:000001">
    <property type="entry name" value="LysR family transcriptional regulator"/>
    <property type="match status" value="1"/>
</dbReference>
<dbReference type="Proteomes" id="UP000077255">
    <property type="component" value="Chromosome"/>
</dbReference>
<keyword evidence="2" id="KW-0805">Transcription regulation</keyword>
<dbReference type="Pfam" id="PF03466">
    <property type="entry name" value="LysR_substrate"/>
    <property type="match status" value="1"/>
</dbReference>
<dbReference type="InterPro" id="IPR036388">
    <property type="entry name" value="WH-like_DNA-bd_sf"/>
</dbReference>
<dbReference type="InterPro" id="IPR005119">
    <property type="entry name" value="LysR_subst-bd"/>
</dbReference>
<reference evidence="6 7" key="1">
    <citation type="submission" date="2016-02" db="EMBL/GenBank/DDBJ databases">
        <title>Complete genome sequencing and analysis of ATSB10, Dyella thiooxydans isolated from rhizosphere soil of sunflower (Helianthus annuus L.).</title>
        <authorList>
            <person name="Lee Y."/>
            <person name="Hwangbo K."/>
            <person name="Chung H."/>
            <person name="Yoo J."/>
            <person name="Kim K.Y."/>
            <person name="Sa T.M."/>
            <person name="Um Y."/>
            <person name="Madhaiyan M."/>
        </authorList>
    </citation>
    <scope>NUCLEOTIDE SEQUENCE [LARGE SCALE GENOMIC DNA]</scope>
    <source>
        <strain evidence="6 7">ATSB10</strain>
    </source>
</reference>
<dbReference type="GO" id="GO:0043565">
    <property type="term" value="F:sequence-specific DNA binding"/>
    <property type="evidence" value="ECO:0007669"/>
    <property type="project" value="TreeGrafter"/>
</dbReference>
<dbReference type="Pfam" id="PF00126">
    <property type="entry name" value="HTH_1"/>
    <property type="match status" value="1"/>
</dbReference>
<dbReference type="KEGG" id="dtx:ATSB10_00270"/>
<dbReference type="SUPFAM" id="SSF53850">
    <property type="entry name" value="Periplasmic binding protein-like II"/>
    <property type="match status" value="1"/>
</dbReference>
<dbReference type="RefSeq" id="WP_063669874.1">
    <property type="nucleotide sequence ID" value="NZ_CP014841.1"/>
</dbReference>
<dbReference type="InterPro" id="IPR058163">
    <property type="entry name" value="LysR-type_TF_proteobact-type"/>
</dbReference>
<dbReference type="Gene3D" id="1.10.10.10">
    <property type="entry name" value="Winged helix-like DNA-binding domain superfamily/Winged helix DNA-binding domain"/>
    <property type="match status" value="1"/>
</dbReference>
<dbReference type="GO" id="GO:0006351">
    <property type="term" value="P:DNA-templated transcription"/>
    <property type="evidence" value="ECO:0007669"/>
    <property type="project" value="TreeGrafter"/>
</dbReference>